<dbReference type="PANTHER" id="PTHR42820:SF1">
    <property type="entry name" value="SHORT-CHAIN DEHYDROGENASE_REDUCTASE FAMILY PROTEIN"/>
    <property type="match status" value="1"/>
</dbReference>
<dbReference type="PROSITE" id="PS00061">
    <property type="entry name" value="ADH_SHORT"/>
    <property type="match status" value="1"/>
</dbReference>
<gene>
    <name evidence="2" type="ORF">ICI42_22035</name>
</gene>
<evidence type="ECO:0000313" key="3">
    <source>
        <dbReference type="Proteomes" id="UP000643405"/>
    </source>
</evidence>
<dbReference type="SUPFAM" id="SSF51735">
    <property type="entry name" value="NAD(P)-binding Rossmann-fold domains"/>
    <property type="match status" value="1"/>
</dbReference>
<dbReference type="AlphaFoldDB" id="A0A8J6U5Z9"/>
<evidence type="ECO:0000256" key="1">
    <source>
        <dbReference type="ARBA" id="ARBA00006484"/>
    </source>
</evidence>
<accession>A0A8J6U5Z9</accession>
<evidence type="ECO:0000313" key="2">
    <source>
        <dbReference type="EMBL" id="MBD0417325.1"/>
    </source>
</evidence>
<dbReference type="PANTHER" id="PTHR42820">
    <property type="entry name" value="SHORT-CHAIN DEHYDROGENASE REDUCTASE"/>
    <property type="match status" value="1"/>
</dbReference>
<dbReference type="EMBL" id="JACVVX010000012">
    <property type="protein sequence ID" value="MBD0417325.1"/>
    <property type="molecule type" value="Genomic_DNA"/>
</dbReference>
<dbReference type="RefSeq" id="WP_188166767.1">
    <property type="nucleotide sequence ID" value="NZ_JACVVX010000012.1"/>
</dbReference>
<dbReference type="InterPro" id="IPR002347">
    <property type="entry name" value="SDR_fam"/>
</dbReference>
<name>A0A8J6U5Z9_9HYPH</name>
<organism evidence="2 3">
    <name type="scientific">Oryzicola mucosus</name>
    <dbReference type="NCBI Taxonomy" id="2767425"/>
    <lineage>
        <taxon>Bacteria</taxon>
        <taxon>Pseudomonadati</taxon>
        <taxon>Pseudomonadota</taxon>
        <taxon>Alphaproteobacteria</taxon>
        <taxon>Hyphomicrobiales</taxon>
        <taxon>Phyllobacteriaceae</taxon>
        <taxon>Oryzicola</taxon>
    </lineage>
</organism>
<keyword evidence="3" id="KW-1185">Reference proteome</keyword>
<dbReference type="PRINTS" id="PR00080">
    <property type="entry name" value="SDRFAMILY"/>
</dbReference>
<dbReference type="FunFam" id="3.40.50.720:FF:000084">
    <property type="entry name" value="Short-chain dehydrogenase reductase"/>
    <property type="match status" value="1"/>
</dbReference>
<dbReference type="InterPro" id="IPR020904">
    <property type="entry name" value="Sc_DH/Rdtase_CS"/>
</dbReference>
<dbReference type="PRINTS" id="PR00081">
    <property type="entry name" value="GDHRDH"/>
</dbReference>
<comment type="similarity">
    <text evidence="1">Belongs to the short-chain dehydrogenases/reductases (SDR) family.</text>
</comment>
<dbReference type="Gene3D" id="3.40.50.720">
    <property type="entry name" value="NAD(P)-binding Rossmann-like Domain"/>
    <property type="match status" value="1"/>
</dbReference>
<dbReference type="Proteomes" id="UP000643405">
    <property type="component" value="Unassembled WGS sequence"/>
</dbReference>
<dbReference type="CDD" id="cd05233">
    <property type="entry name" value="SDR_c"/>
    <property type="match status" value="1"/>
</dbReference>
<proteinExistence type="inferred from homology"/>
<comment type="caution">
    <text evidence="2">The sequence shown here is derived from an EMBL/GenBank/DDBJ whole genome shotgun (WGS) entry which is preliminary data.</text>
</comment>
<dbReference type="Pfam" id="PF13561">
    <property type="entry name" value="adh_short_C2"/>
    <property type="match status" value="1"/>
</dbReference>
<reference evidence="2" key="1">
    <citation type="submission" date="2020-09" db="EMBL/GenBank/DDBJ databases">
        <title>Genome seq and assembly of Tianweitania sp.</title>
        <authorList>
            <person name="Chhetri G."/>
        </authorList>
    </citation>
    <scope>NUCLEOTIDE SEQUENCE</scope>
    <source>
        <strain evidence="2">Rool2</strain>
    </source>
</reference>
<sequence length="250" mass="25895">MARLEGKVAIITGGGAGIGRSAVDIFAREGAQVVIAEVNGDFGRDATEQQAKAGRDATFVHTDITDPDSVEAAVRAAVSTYGRIDILYNNAGASLAGDSPTERGDIDVFWKTLQLNLFGTWLMCRAAIPQLRAAGGGAIVNTTSIAGLVGLSNIDAYSSAKGGIIALTRALALQLAEDKIRVNAVAPTRTLTERAMKVDAARPTGGAGDRNRLGDARPEDIANAALFLASDEAARITGHTLPVDSGFTMS</sequence>
<dbReference type="InterPro" id="IPR036291">
    <property type="entry name" value="NAD(P)-bd_dom_sf"/>
</dbReference>
<protein>
    <submittedName>
        <fullName evidence="2">SDR family oxidoreductase</fullName>
    </submittedName>
</protein>